<reference evidence="2 3" key="1">
    <citation type="journal article" date="2022" name="bioRxiv">
        <title>Genomics of Preaxostyla Flagellates Illuminates Evolutionary Transitions and the Path Towards Mitochondrial Loss.</title>
        <authorList>
            <person name="Novak L.V.F."/>
            <person name="Treitli S.C."/>
            <person name="Pyrih J."/>
            <person name="Halakuc P."/>
            <person name="Pipaliya S.V."/>
            <person name="Vacek V."/>
            <person name="Brzon O."/>
            <person name="Soukal P."/>
            <person name="Eme L."/>
            <person name="Dacks J.B."/>
            <person name="Karnkowska A."/>
            <person name="Elias M."/>
            <person name="Hampl V."/>
        </authorList>
    </citation>
    <scope>NUCLEOTIDE SEQUENCE [LARGE SCALE GENOMIC DNA]</scope>
    <source>
        <strain evidence="2">NAU3</strain>
        <tissue evidence="2">Gut</tissue>
    </source>
</reference>
<comment type="caution">
    <text evidence="2">The sequence shown here is derived from an EMBL/GenBank/DDBJ whole genome shotgun (WGS) entry which is preliminary data.</text>
</comment>
<evidence type="ECO:0000313" key="2">
    <source>
        <dbReference type="EMBL" id="KAK2958686.1"/>
    </source>
</evidence>
<evidence type="ECO:0000256" key="1">
    <source>
        <dbReference type="SAM" id="MobiDB-lite"/>
    </source>
</evidence>
<dbReference type="Proteomes" id="UP001281761">
    <property type="component" value="Unassembled WGS sequence"/>
</dbReference>
<evidence type="ECO:0000313" key="3">
    <source>
        <dbReference type="Proteomes" id="UP001281761"/>
    </source>
</evidence>
<feature type="compositionally biased region" description="Polar residues" evidence="1">
    <location>
        <begin position="257"/>
        <end position="277"/>
    </location>
</feature>
<proteinExistence type="predicted"/>
<keyword evidence="3" id="KW-1185">Reference proteome</keyword>
<name>A0ABQ9Y4L5_9EUKA</name>
<sequence>MHHQIRRPSSHHPNLPKYVNWAENLPNAELRVPTPRLPTTVPQTMECPTQIYLHSKNELIFPEFHRQMSSQKLKQNPKIPTIQTAPRIHKCPQIPLSLTQHPAIRRFSSKHQAKSPLDSRSTVKYQRPQKLPQAIMPSHIYPNWFTPLKDTLLLIIHHTISSVHAHRLDWRFHPAKPQPAHTLHPPFGHSPPTKFLLKEGWSRTGGKQVVFLLLKLQTHLVVTQPSPHLETGTIPVHLPSSTGTSSHRSFRDMAQWKKSQTGETNNDNSEHSSSQRVPVQERWGAALSIHRRTSPSTTPSLHTLLSYLQLPTRSTDRLCSNAISLPPLSPLSIRKTRLPIQTRNRQFQIIRMAPCTIRHSGGRSSTSLPLHQEMSLMLSR</sequence>
<accession>A0ABQ9Y4L5</accession>
<gene>
    <name evidence="2" type="ORF">BLNAU_6455</name>
</gene>
<feature type="region of interest" description="Disordered" evidence="1">
    <location>
        <begin position="227"/>
        <end position="278"/>
    </location>
</feature>
<protein>
    <submittedName>
        <fullName evidence="2">Uncharacterized protein</fullName>
    </submittedName>
</protein>
<dbReference type="EMBL" id="JARBJD010000036">
    <property type="protein sequence ID" value="KAK2958686.1"/>
    <property type="molecule type" value="Genomic_DNA"/>
</dbReference>
<organism evidence="2 3">
    <name type="scientific">Blattamonas nauphoetae</name>
    <dbReference type="NCBI Taxonomy" id="2049346"/>
    <lineage>
        <taxon>Eukaryota</taxon>
        <taxon>Metamonada</taxon>
        <taxon>Preaxostyla</taxon>
        <taxon>Oxymonadida</taxon>
        <taxon>Blattamonas</taxon>
    </lineage>
</organism>